<dbReference type="Proteomes" id="UP000024635">
    <property type="component" value="Unassembled WGS sequence"/>
</dbReference>
<name>A0A016RSL3_9BILA</name>
<evidence type="ECO:0000256" key="1">
    <source>
        <dbReference type="SAM" id="MobiDB-lite"/>
    </source>
</evidence>
<dbReference type="OrthoDB" id="5847697at2759"/>
<gene>
    <name evidence="2" type="primary">Acey_s0393.g602</name>
    <name evidence="2" type="synonym">Acey-C55C3.3</name>
    <name evidence="2" type="ORF">Y032_0393g602</name>
</gene>
<reference evidence="3" key="1">
    <citation type="journal article" date="2015" name="Nat. Genet.">
        <title>The genome and transcriptome of the zoonotic hookworm Ancylostoma ceylanicum identify infection-specific gene families.</title>
        <authorList>
            <person name="Schwarz E.M."/>
            <person name="Hu Y."/>
            <person name="Antoshechkin I."/>
            <person name="Miller M.M."/>
            <person name="Sternberg P.W."/>
            <person name="Aroian R.V."/>
        </authorList>
    </citation>
    <scope>NUCLEOTIDE SEQUENCE</scope>
    <source>
        <strain evidence="3">HY135</strain>
    </source>
</reference>
<keyword evidence="3" id="KW-1185">Reference proteome</keyword>
<comment type="caution">
    <text evidence="2">The sequence shown here is derived from an EMBL/GenBank/DDBJ whole genome shotgun (WGS) entry which is preliminary data.</text>
</comment>
<organism evidence="2 3">
    <name type="scientific">Ancylostoma ceylanicum</name>
    <dbReference type="NCBI Taxonomy" id="53326"/>
    <lineage>
        <taxon>Eukaryota</taxon>
        <taxon>Metazoa</taxon>
        <taxon>Ecdysozoa</taxon>
        <taxon>Nematoda</taxon>
        <taxon>Chromadorea</taxon>
        <taxon>Rhabditida</taxon>
        <taxon>Rhabditina</taxon>
        <taxon>Rhabditomorpha</taxon>
        <taxon>Strongyloidea</taxon>
        <taxon>Ancylostomatidae</taxon>
        <taxon>Ancylostomatinae</taxon>
        <taxon>Ancylostoma</taxon>
    </lineage>
</organism>
<sequence>MKAKENGNVRIQTPSGSTPSSSTPSTATVLAKFAKNDGPIQLPEELRNAEPSQSVKALRARTPTASRRRASESVASDAGVKRGSEMTANKGKTATEESAEIVVKYPDGEQPSQPPEKKDEHKEDLHSAISFDSAEIMGNTGMEPTARSPEERKKSKRKSSSQENSREDEIKVHSTPIRPKKPTKDTTSTKTARGPAVEAVKPAQSAKEAGAVKDQMAVSTAREDAAVLSDAVRRTGIQEESLRTVLQAPLIDTKEGGEKAPSPVVVPSRTASDTSIMKTYHCYCKISNKSRPLNDKACLFDPKVKMKLVMTETHPITYSRYKPVRLIDPIEGITEVTQKPLENDAGTEEQNFLTPFHPILHTVSYAHWHAKMIEELIRNKDFVE</sequence>
<feature type="compositionally biased region" description="Basic and acidic residues" evidence="1">
    <location>
        <begin position="115"/>
        <end position="126"/>
    </location>
</feature>
<proteinExistence type="predicted"/>
<protein>
    <submittedName>
        <fullName evidence="2">Uncharacterized protein</fullName>
    </submittedName>
</protein>
<feature type="compositionally biased region" description="Low complexity" evidence="1">
    <location>
        <begin position="13"/>
        <end position="28"/>
    </location>
</feature>
<feature type="region of interest" description="Disordered" evidence="1">
    <location>
        <begin position="1"/>
        <end position="212"/>
    </location>
</feature>
<evidence type="ECO:0000313" key="3">
    <source>
        <dbReference type="Proteomes" id="UP000024635"/>
    </source>
</evidence>
<evidence type="ECO:0000313" key="2">
    <source>
        <dbReference type="EMBL" id="EYB81067.1"/>
    </source>
</evidence>
<dbReference type="EMBL" id="JARK01001729">
    <property type="protein sequence ID" value="EYB81067.1"/>
    <property type="molecule type" value="Genomic_DNA"/>
</dbReference>
<dbReference type="AlphaFoldDB" id="A0A016RSL3"/>
<accession>A0A016RSL3</accession>